<accession>C9S7J9</accession>
<protein>
    <submittedName>
        <fullName evidence="2">Predicted protein</fullName>
    </submittedName>
</protein>
<dbReference type="Proteomes" id="UP000008698">
    <property type="component" value="Unassembled WGS sequence"/>
</dbReference>
<keyword evidence="3" id="KW-1185">Reference proteome</keyword>
<proteinExistence type="predicted"/>
<organism evidence="3">
    <name type="scientific">Verticillium alfalfae (strain VaMs.102 / ATCC MYA-4576 / FGSC 10136)</name>
    <name type="common">Verticillium wilt of alfalfa</name>
    <name type="synonym">Verticillium albo-atrum</name>
    <dbReference type="NCBI Taxonomy" id="526221"/>
    <lineage>
        <taxon>Eukaryota</taxon>
        <taxon>Fungi</taxon>
        <taxon>Dikarya</taxon>
        <taxon>Ascomycota</taxon>
        <taxon>Pezizomycotina</taxon>
        <taxon>Sordariomycetes</taxon>
        <taxon>Hypocreomycetidae</taxon>
        <taxon>Glomerellales</taxon>
        <taxon>Plectosphaerellaceae</taxon>
        <taxon>Verticillium</taxon>
    </lineage>
</organism>
<dbReference type="GeneID" id="9530763"/>
<name>C9S7J9_VERA1</name>
<feature type="compositionally biased region" description="Low complexity" evidence="1">
    <location>
        <begin position="21"/>
        <end position="35"/>
    </location>
</feature>
<sequence>MAVMAQPAGPLWRQGFAPVQSDDGAGVASGAGSSDHSCQPKVPSLQDTDSELQELPQRQGRAGTRAPLHPRSLPLGLNPSDATSAIMMSHLSLNLARTLYASDGEGDWDRSTMCLGRSLDSGQSLYRDAHINTGVKGSATPIHSLLLERRTIGCLALVFLAASPVRRFFGADQCVAF</sequence>
<dbReference type="AlphaFoldDB" id="C9S7J9"/>
<evidence type="ECO:0000313" key="2">
    <source>
        <dbReference type="EMBL" id="EEY14760.1"/>
    </source>
</evidence>
<dbReference type="RefSeq" id="XP_003009186.1">
    <property type="nucleotide sequence ID" value="XM_003009140.1"/>
</dbReference>
<feature type="region of interest" description="Disordered" evidence="1">
    <location>
        <begin position="1"/>
        <end position="75"/>
    </location>
</feature>
<gene>
    <name evidence="2" type="ORF">VDBG_00869</name>
</gene>
<dbReference type="KEGG" id="val:VDBG_00869"/>
<dbReference type="EMBL" id="DS985214">
    <property type="protein sequence ID" value="EEY14760.1"/>
    <property type="molecule type" value="Genomic_DNA"/>
</dbReference>
<evidence type="ECO:0000256" key="1">
    <source>
        <dbReference type="SAM" id="MobiDB-lite"/>
    </source>
</evidence>
<dbReference type="HOGENOM" id="CLU_1519005_0_0_1"/>
<evidence type="ECO:0000313" key="3">
    <source>
        <dbReference type="Proteomes" id="UP000008698"/>
    </source>
</evidence>
<reference evidence="3" key="1">
    <citation type="journal article" date="2011" name="PLoS Pathog.">
        <title>Comparative genomics yields insights into niche adaptation of plant vascular wilt pathogens.</title>
        <authorList>
            <person name="Klosterman S.J."/>
            <person name="Subbarao K.V."/>
            <person name="Kang S."/>
            <person name="Veronese P."/>
            <person name="Gold S.E."/>
            <person name="Thomma B.P.H.J."/>
            <person name="Chen Z."/>
            <person name="Henrissat B."/>
            <person name="Lee Y.-H."/>
            <person name="Park J."/>
            <person name="Garcia-Pedrajas M.D."/>
            <person name="Barbara D.J."/>
            <person name="Anchieta A."/>
            <person name="de Jonge R."/>
            <person name="Santhanam P."/>
            <person name="Maruthachalam K."/>
            <person name="Atallah Z."/>
            <person name="Amyotte S.G."/>
            <person name="Paz Z."/>
            <person name="Inderbitzin P."/>
            <person name="Hayes R.J."/>
            <person name="Heiman D.I."/>
            <person name="Young S."/>
            <person name="Zeng Q."/>
            <person name="Engels R."/>
            <person name="Galagan J."/>
            <person name="Cuomo C.A."/>
            <person name="Dobinson K.F."/>
            <person name="Ma L.-J."/>
        </authorList>
    </citation>
    <scope>NUCLEOTIDE SEQUENCE [LARGE SCALE GENOMIC DNA]</scope>
    <source>
        <strain evidence="3">VaMs.102 / ATCC MYA-4576 / FGSC 10136</strain>
    </source>
</reference>
<dbReference type="OrthoDB" id="10538303at2759"/>